<accession>A0A923E8B8</accession>
<keyword evidence="15" id="KW-0028">Amino-acid biosynthesis</keyword>
<comment type="catalytic activity">
    <reaction evidence="12 14">
        <text>L-aspartate + ATP = 4-phospho-L-aspartate + ADP</text>
        <dbReference type="Rhea" id="RHEA:23776"/>
        <dbReference type="ChEBI" id="CHEBI:29991"/>
        <dbReference type="ChEBI" id="CHEBI:30616"/>
        <dbReference type="ChEBI" id="CHEBI:57535"/>
        <dbReference type="ChEBI" id="CHEBI:456216"/>
        <dbReference type="EC" id="2.7.2.4"/>
    </reaction>
</comment>
<dbReference type="PIRSF" id="PIRSF000726">
    <property type="entry name" value="Asp_kin"/>
    <property type="match status" value="1"/>
</dbReference>
<dbReference type="InterPro" id="IPR045865">
    <property type="entry name" value="ACT-like_dom_sf"/>
</dbReference>
<dbReference type="GO" id="GO:0019877">
    <property type="term" value="P:diaminopimelate biosynthetic process"/>
    <property type="evidence" value="ECO:0007669"/>
    <property type="project" value="UniProtKB-KW"/>
</dbReference>
<evidence type="ECO:0000256" key="9">
    <source>
        <dbReference type="ARBA" id="ARBA00022840"/>
    </source>
</evidence>
<evidence type="ECO:0000256" key="11">
    <source>
        <dbReference type="ARBA" id="ARBA00023154"/>
    </source>
</evidence>
<dbReference type="Gene3D" id="3.40.1160.10">
    <property type="entry name" value="Acetylglutamate kinase-like"/>
    <property type="match status" value="1"/>
</dbReference>
<dbReference type="InterPro" id="IPR054352">
    <property type="entry name" value="ACT_Aspartokinase"/>
</dbReference>
<dbReference type="RefSeq" id="WP_035150735.1">
    <property type="nucleotide sequence ID" value="NZ_JAAZWO010000012.1"/>
</dbReference>
<proteinExistence type="inferred from homology"/>
<comment type="caution">
    <text evidence="17">The sequence shown here is derived from an EMBL/GenBank/DDBJ whole genome shotgun (WGS) entry which is preliminary data.</text>
</comment>
<reference evidence="17 18" key="1">
    <citation type="submission" date="2020-04" db="EMBL/GenBank/DDBJ databases">
        <title>Genomic insights into acetone-butanol-ethanol (ABE) fermentation by sequencing solventogenic clostridia strains.</title>
        <authorList>
            <person name="Brown S."/>
        </authorList>
    </citation>
    <scope>NUCLEOTIDE SEQUENCE [LARGE SCALE GENOMIC DNA]</scope>
    <source>
        <strain evidence="17 18">DJ011</strain>
    </source>
</reference>
<feature type="binding site" evidence="13">
    <location>
        <position position="219"/>
    </location>
    <ligand>
        <name>ATP</name>
        <dbReference type="ChEBI" id="CHEBI:30616"/>
    </ligand>
</feature>
<dbReference type="InterPro" id="IPR001048">
    <property type="entry name" value="Asp/Glu/Uridylate_kinase"/>
</dbReference>
<dbReference type="GO" id="GO:0005524">
    <property type="term" value="F:ATP binding"/>
    <property type="evidence" value="ECO:0007669"/>
    <property type="project" value="UniProtKB-KW"/>
</dbReference>
<feature type="binding site" evidence="13">
    <location>
        <begin position="8"/>
        <end position="11"/>
    </location>
    <ligand>
        <name>ATP</name>
        <dbReference type="ChEBI" id="CHEBI:30616"/>
    </ligand>
</feature>
<dbReference type="InterPro" id="IPR005260">
    <property type="entry name" value="Asp_kin_monofn"/>
</dbReference>
<comment type="function">
    <text evidence="1">Catalyzes the phosphorylation of the beta-carboxyl group of aspartic acid with ATP to yield 4-phospho-L-aspartate, which is involved in the branched biosynthetic pathway leading to the biosynthesis of amino acids threonine, isoleucine and methionine.</text>
</comment>
<comment type="pathway">
    <text evidence="2 15">Amino-acid biosynthesis; L-lysine biosynthesis via DAP pathway; (S)-tetrahydrodipicolinate from L-aspartate: step 1/4.</text>
</comment>
<evidence type="ECO:0000256" key="8">
    <source>
        <dbReference type="ARBA" id="ARBA00022777"/>
    </source>
</evidence>
<evidence type="ECO:0000256" key="4">
    <source>
        <dbReference type="ARBA" id="ARBA00005139"/>
    </source>
</evidence>
<dbReference type="SUPFAM" id="SSF55021">
    <property type="entry name" value="ACT-like"/>
    <property type="match status" value="2"/>
</dbReference>
<comment type="pathway">
    <text evidence="4 15">Amino-acid biosynthesis; L-threonine biosynthesis; L-threonine from L-aspartate: step 1/5.</text>
</comment>
<name>A0A923E8B8_CLOTT</name>
<dbReference type="InterPro" id="IPR036393">
    <property type="entry name" value="AceGlu_kinase-like_sf"/>
</dbReference>
<dbReference type="GO" id="GO:0004072">
    <property type="term" value="F:aspartate kinase activity"/>
    <property type="evidence" value="ECO:0007669"/>
    <property type="project" value="UniProtKB-EC"/>
</dbReference>
<dbReference type="InterPro" id="IPR001341">
    <property type="entry name" value="Asp_kinase"/>
</dbReference>
<evidence type="ECO:0000256" key="13">
    <source>
        <dbReference type="PIRSR" id="PIRSR000726-1"/>
    </source>
</evidence>
<feature type="binding site" evidence="13">
    <location>
        <position position="52"/>
    </location>
    <ligand>
        <name>substrate</name>
    </ligand>
</feature>
<feature type="binding site" evidence="13">
    <location>
        <position position="117"/>
    </location>
    <ligand>
        <name>substrate</name>
    </ligand>
</feature>
<dbReference type="Pfam" id="PF22468">
    <property type="entry name" value="ACT_9"/>
    <property type="match status" value="1"/>
</dbReference>
<protein>
    <recommendedName>
        <fullName evidence="14">Aspartokinase</fullName>
        <ecNumber evidence="14">2.7.2.4</ecNumber>
    </recommendedName>
</protein>
<organism evidence="17 18">
    <name type="scientific">Clostridium tetanomorphum</name>
    <dbReference type="NCBI Taxonomy" id="1553"/>
    <lineage>
        <taxon>Bacteria</taxon>
        <taxon>Bacillati</taxon>
        <taxon>Bacillota</taxon>
        <taxon>Clostridia</taxon>
        <taxon>Eubacteriales</taxon>
        <taxon>Clostridiaceae</taxon>
        <taxon>Clostridium</taxon>
    </lineage>
</organism>
<evidence type="ECO:0000256" key="12">
    <source>
        <dbReference type="ARBA" id="ARBA00047872"/>
    </source>
</evidence>
<comment type="pathway">
    <text evidence="3 15">Amino-acid biosynthesis; L-methionine biosynthesis via de novo pathway; L-homoserine from L-aspartate: step 1/3.</text>
</comment>
<dbReference type="EMBL" id="JAAZWO010000012">
    <property type="protein sequence ID" value="MBC2398308.1"/>
    <property type="molecule type" value="Genomic_DNA"/>
</dbReference>
<keyword evidence="7 13" id="KW-0547">Nucleotide-binding</keyword>
<sequence length="439" mass="49045">MRNIVVAKFGGSSLADSNQFHKVRDIVMDDKKRRYIIPSAPGKRYKEDQKITDLLYLCNAHAEQNIPFGDVFSIIRKRYMQLVKDLNVDICIEEELNDIEKKIKNGASADYTASRGEYLNGLILANFLDFEFVDPAEIIFFKENGLFDEEKTQLAIEQRLSKIERAVIPGFYGSIKNGEIKTFSRGGSDITGAIIASGVNADLYENWTDVSGFLMTDPRIVDNPKNIEKITYRELRELSYMGATVLHEEAIFPVRKAGIPINIKNTNKPEDKGTFIINDIGPASYEGTITGVAGKKDFTVITIEKSMMNVEQGYCRRVLSVLEDNDVSFEHMPSGVDTVSLVISQGELDGKLETIIKEIDIRCNPDAIEVHPDMALIAIVGRGMMRTVGISAKVFKALALEEVNVRMISQGSSEITIIVGVENNQFEKAIKAIYSVFEN</sequence>
<dbReference type="GO" id="GO:0005829">
    <property type="term" value="C:cytosol"/>
    <property type="evidence" value="ECO:0007669"/>
    <property type="project" value="TreeGrafter"/>
</dbReference>
<evidence type="ECO:0000256" key="5">
    <source>
        <dbReference type="ARBA" id="ARBA00010122"/>
    </source>
</evidence>
<evidence type="ECO:0000313" key="17">
    <source>
        <dbReference type="EMBL" id="MBC2398308.1"/>
    </source>
</evidence>
<keyword evidence="10" id="KW-0220">Diaminopimelate biosynthesis</keyword>
<gene>
    <name evidence="17" type="ORF">HGG79_11070</name>
</gene>
<dbReference type="PANTHER" id="PTHR21499:SF67">
    <property type="entry name" value="ASPARTOKINASE 3"/>
    <property type="match status" value="1"/>
</dbReference>
<dbReference type="AlphaFoldDB" id="A0A923E8B8"/>
<dbReference type="PROSITE" id="PS00324">
    <property type="entry name" value="ASPARTOKINASE"/>
    <property type="match status" value="1"/>
</dbReference>
<evidence type="ECO:0000256" key="7">
    <source>
        <dbReference type="ARBA" id="ARBA00022741"/>
    </source>
</evidence>
<evidence type="ECO:0000256" key="15">
    <source>
        <dbReference type="RuleBase" id="RU004249"/>
    </source>
</evidence>
<evidence type="ECO:0000256" key="10">
    <source>
        <dbReference type="ARBA" id="ARBA00022915"/>
    </source>
</evidence>
<dbReference type="Pfam" id="PF00696">
    <property type="entry name" value="AA_kinase"/>
    <property type="match status" value="1"/>
</dbReference>
<feature type="domain" description="ACT" evidence="16">
    <location>
        <begin position="379"/>
        <end position="439"/>
    </location>
</feature>
<keyword evidence="6 14" id="KW-0808">Transferase</keyword>
<keyword evidence="8 14" id="KW-0418">Kinase</keyword>
<dbReference type="NCBIfam" id="TIGR00657">
    <property type="entry name" value="asp_kinases"/>
    <property type="match status" value="1"/>
</dbReference>
<evidence type="ECO:0000256" key="6">
    <source>
        <dbReference type="ARBA" id="ARBA00022679"/>
    </source>
</evidence>
<dbReference type="CDD" id="cd04916">
    <property type="entry name" value="ACT_AKiii-YclM-BS_2"/>
    <property type="match status" value="1"/>
</dbReference>
<dbReference type="PROSITE" id="PS51671">
    <property type="entry name" value="ACT"/>
    <property type="match status" value="1"/>
</dbReference>
<dbReference type="PANTHER" id="PTHR21499">
    <property type="entry name" value="ASPARTATE KINASE"/>
    <property type="match status" value="1"/>
</dbReference>
<dbReference type="Proteomes" id="UP000563151">
    <property type="component" value="Unassembled WGS sequence"/>
</dbReference>
<dbReference type="InterPro" id="IPR002912">
    <property type="entry name" value="ACT_dom"/>
</dbReference>
<feature type="binding site" evidence="13">
    <location>
        <begin position="208"/>
        <end position="209"/>
    </location>
    <ligand>
        <name>ATP</name>
        <dbReference type="ChEBI" id="CHEBI:30616"/>
    </ligand>
</feature>
<dbReference type="InterPro" id="IPR018042">
    <property type="entry name" value="Aspartate_kinase_CS"/>
</dbReference>
<dbReference type="EC" id="2.7.2.4" evidence="14"/>
<evidence type="ECO:0000313" key="18">
    <source>
        <dbReference type="Proteomes" id="UP000563151"/>
    </source>
</evidence>
<comment type="similarity">
    <text evidence="5 14">Belongs to the aspartokinase family.</text>
</comment>
<dbReference type="CDD" id="cd04911">
    <property type="entry name" value="ACT_AKiii-YclM-BS_1"/>
    <property type="match status" value="1"/>
</dbReference>
<dbReference type="GO" id="GO:0009089">
    <property type="term" value="P:lysine biosynthetic process via diaminopimelate"/>
    <property type="evidence" value="ECO:0007669"/>
    <property type="project" value="InterPro"/>
</dbReference>
<dbReference type="FunFam" id="3.30.2130.10:FF:000001">
    <property type="entry name" value="Bifunctional aspartokinase/homoserine dehydrogenase"/>
    <property type="match status" value="1"/>
</dbReference>
<keyword evidence="18" id="KW-1185">Reference proteome</keyword>
<keyword evidence="11" id="KW-0457">Lysine biosynthesis</keyword>
<dbReference type="Gene3D" id="3.30.2130.10">
    <property type="entry name" value="VC0802-like"/>
    <property type="match status" value="1"/>
</dbReference>
<dbReference type="NCBIfam" id="NF006540">
    <property type="entry name" value="PRK09034.1"/>
    <property type="match status" value="1"/>
</dbReference>
<evidence type="ECO:0000256" key="1">
    <source>
        <dbReference type="ARBA" id="ARBA00003121"/>
    </source>
</evidence>
<keyword evidence="9 13" id="KW-0067">ATP-binding</keyword>
<evidence type="ECO:0000256" key="3">
    <source>
        <dbReference type="ARBA" id="ARBA00004986"/>
    </source>
</evidence>
<dbReference type="GO" id="GO:0009090">
    <property type="term" value="P:homoserine biosynthetic process"/>
    <property type="evidence" value="ECO:0007669"/>
    <property type="project" value="TreeGrafter"/>
</dbReference>
<evidence type="ECO:0000256" key="14">
    <source>
        <dbReference type="RuleBase" id="RU003448"/>
    </source>
</evidence>
<evidence type="ECO:0000256" key="2">
    <source>
        <dbReference type="ARBA" id="ARBA00004766"/>
    </source>
</evidence>
<dbReference type="SUPFAM" id="SSF53633">
    <property type="entry name" value="Carbamate kinase-like"/>
    <property type="match status" value="1"/>
</dbReference>
<evidence type="ECO:0000259" key="16">
    <source>
        <dbReference type="PROSITE" id="PS51671"/>
    </source>
</evidence>